<name>A0A6N8TJM6_SHIZO</name>
<dbReference type="Proteomes" id="UP000440304">
    <property type="component" value="Unassembled WGS sequence"/>
</dbReference>
<sequence>MENKINRLLRLKEIIAPKGPIPISRSSWLKKVGTGEYPRPVKLGPRTTVWREQDIVALIRRLETEAGHDV</sequence>
<dbReference type="Pfam" id="PF05930">
    <property type="entry name" value="Phage_AlpA"/>
    <property type="match status" value="1"/>
</dbReference>
<evidence type="ECO:0000313" key="1">
    <source>
        <dbReference type="EMBL" id="MXO03139.1"/>
    </source>
</evidence>
<dbReference type="InterPro" id="IPR010260">
    <property type="entry name" value="AlpA"/>
</dbReference>
<dbReference type="AlphaFoldDB" id="A0A6N8TJM6"/>
<proteinExistence type="predicted"/>
<accession>A0A6N8TJM6</accession>
<dbReference type="EMBL" id="WUML01000071">
    <property type="protein sequence ID" value="MXO03139.1"/>
    <property type="molecule type" value="Genomic_DNA"/>
</dbReference>
<protein>
    <submittedName>
        <fullName evidence="1">AlpA family phage regulatory protein</fullName>
    </submittedName>
</protein>
<organism evidence="1 2">
    <name type="scientific">Shinella zoogloeoides</name>
    <name type="common">Crabtreella saccharophila</name>
    <dbReference type="NCBI Taxonomy" id="352475"/>
    <lineage>
        <taxon>Bacteria</taxon>
        <taxon>Pseudomonadati</taxon>
        <taxon>Pseudomonadota</taxon>
        <taxon>Alphaproteobacteria</taxon>
        <taxon>Hyphomicrobiales</taxon>
        <taxon>Rhizobiaceae</taxon>
        <taxon>Shinella</taxon>
    </lineage>
</organism>
<reference evidence="1 2" key="1">
    <citation type="submission" date="2019-12" db="EMBL/GenBank/DDBJ databases">
        <title>Shinella granuli gen. nov., sp. nov., and proposal of the reclassification of Zoogloea ramigera ATCC 19623 as Shinella zoogloeoides sp. nov.</title>
        <authorList>
            <person name="Gao J."/>
        </authorList>
    </citation>
    <scope>NUCLEOTIDE SEQUENCE [LARGE SCALE GENOMIC DNA]</scope>
    <source>
        <strain evidence="1 2">DSM 287</strain>
    </source>
</reference>
<dbReference type="OrthoDB" id="9801242at2"/>
<comment type="caution">
    <text evidence="1">The sequence shown here is derived from an EMBL/GenBank/DDBJ whole genome shotgun (WGS) entry which is preliminary data.</text>
</comment>
<evidence type="ECO:0000313" key="2">
    <source>
        <dbReference type="Proteomes" id="UP000440304"/>
    </source>
</evidence>
<dbReference type="RefSeq" id="WP_160788265.1">
    <property type="nucleotide sequence ID" value="NZ_CP086610.1"/>
</dbReference>
<gene>
    <name evidence="1" type="ORF">GR156_22890</name>
</gene>